<dbReference type="PROSITE" id="PS50158">
    <property type="entry name" value="ZF_CCHC"/>
    <property type="match status" value="1"/>
</dbReference>
<keyword evidence="11" id="KW-0863">Zinc-finger</keyword>
<feature type="compositionally biased region" description="Basic and acidic residues" evidence="12">
    <location>
        <begin position="1282"/>
        <end position="1294"/>
    </location>
</feature>
<dbReference type="InterPro" id="IPR039537">
    <property type="entry name" value="Retrotran_Ty1/copia-like"/>
</dbReference>
<evidence type="ECO:0000256" key="2">
    <source>
        <dbReference type="ARBA" id="ARBA00022723"/>
    </source>
</evidence>
<evidence type="ECO:0000256" key="4">
    <source>
        <dbReference type="ARBA" id="ARBA00022801"/>
    </source>
</evidence>
<dbReference type="InterPro" id="IPR036875">
    <property type="entry name" value="Znf_CCHC_sf"/>
</dbReference>
<keyword evidence="11" id="KW-0862">Zinc</keyword>
<dbReference type="GO" id="GO:0015074">
    <property type="term" value="P:DNA integration"/>
    <property type="evidence" value="ECO:0007669"/>
    <property type="project" value="UniProtKB-KW"/>
</dbReference>
<evidence type="ECO:0000256" key="6">
    <source>
        <dbReference type="ARBA" id="ARBA00022908"/>
    </source>
</evidence>
<feature type="compositionally biased region" description="Low complexity" evidence="12">
    <location>
        <begin position="1084"/>
        <end position="1094"/>
    </location>
</feature>
<evidence type="ECO:0000256" key="8">
    <source>
        <dbReference type="ARBA" id="ARBA00022932"/>
    </source>
</evidence>
<evidence type="ECO:0000256" key="9">
    <source>
        <dbReference type="ARBA" id="ARBA00023172"/>
    </source>
</evidence>
<dbReference type="SUPFAM" id="SSF57756">
    <property type="entry name" value="Retrovirus zinc finger-like domains"/>
    <property type="match status" value="1"/>
</dbReference>
<keyword evidence="9" id="KW-0233">DNA recombination</keyword>
<feature type="compositionally biased region" description="Low complexity" evidence="12">
    <location>
        <begin position="772"/>
        <end position="786"/>
    </location>
</feature>
<gene>
    <name evidence="14" type="ORF">Tci_166320</name>
</gene>
<dbReference type="GO" id="GO:0003676">
    <property type="term" value="F:nucleic acid binding"/>
    <property type="evidence" value="ECO:0007669"/>
    <property type="project" value="InterPro"/>
</dbReference>
<keyword evidence="10" id="KW-0511">Multifunctional enzyme</keyword>
<dbReference type="InterPro" id="IPR036397">
    <property type="entry name" value="RNaseH_sf"/>
</dbReference>
<evidence type="ECO:0000256" key="1">
    <source>
        <dbReference type="ARBA" id="ARBA00022722"/>
    </source>
</evidence>
<keyword evidence="8" id="KW-0808">Transferase</keyword>
<dbReference type="GO" id="GO:0003887">
    <property type="term" value="F:DNA-directed DNA polymerase activity"/>
    <property type="evidence" value="ECO:0007669"/>
    <property type="project" value="UniProtKB-KW"/>
</dbReference>
<dbReference type="GO" id="GO:0008270">
    <property type="term" value="F:zinc ion binding"/>
    <property type="evidence" value="ECO:0007669"/>
    <property type="project" value="UniProtKB-KW"/>
</dbReference>
<keyword evidence="2" id="KW-0479">Metal-binding</keyword>
<dbReference type="PANTHER" id="PTHR42648:SF11">
    <property type="entry name" value="TRANSPOSON TY4-P GAG-POL POLYPROTEIN"/>
    <property type="match status" value="1"/>
</dbReference>
<name>A0A699GV33_TANCI</name>
<accession>A0A699GV33</accession>
<dbReference type="Pfam" id="PF00098">
    <property type="entry name" value="zf-CCHC"/>
    <property type="match status" value="1"/>
</dbReference>
<evidence type="ECO:0000259" key="13">
    <source>
        <dbReference type="PROSITE" id="PS50158"/>
    </source>
</evidence>
<keyword evidence="1" id="KW-0540">Nuclease</keyword>
<evidence type="ECO:0000256" key="5">
    <source>
        <dbReference type="ARBA" id="ARBA00022842"/>
    </source>
</evidence>
<protein>
    <submittedName>
        <fullName evidence="14">Retrovirus-related Pol polyprotein from transposon TNT 1-94</fullName>
    </submittedName>
</protein>
<dbReference type="EMBL" id="BKCJ010039546">
    <property type="protein sequence ID" value="GEV94343.1"/>
    <property type="molecule type" value="Genomic_DNA"/>
</dbReference>
<keyword evidence="3" id="KW-0255">Endonuclease</keyword>
<dbReference type="InterPro" id="IPR013103">
    <property type="entry name" value="RVT_2"/>
</dbReference>
<dbReference type="PANTHER" id="PTHR42648">
    <property type="entry name" value="TRANSPOSASE, PUTATIVE-RELATED"/>
    <property type="match status" value="1"/>
</dbReference>
<evidence type="ECO:0000256" key="3">
    <source>
        <dbReference type="ARBA" id="ARBA00022759"/>
    </source>
</evidence>
<evidence type="ECO:0000256" key="12">
    <source>
        <dbReference type="SAM" id="MobiDB-lite"/>
    </source>
</evidence>
<dbReference type="GO" id="GO:0004519">
    <property type="term" value="F:endonuclease activity"/>
    <property type="evidence" value="ECO:0007669"/>
    <property type="project" value="UniProtKB-KW"/>
</dbReference>
<feature type="compositionally biased region" description="Basic and acidic residues" evidence="12">
    <location>
        <begin position="1187"/>
        <end position="1197"/>
    </location>
</feature>
<dbReference type="SUPFAM" id="SSF53098">
    <property type="entry name" value="Ribonuclease H-like"/>
    <property type="match status" value="1"/>
</dbReference>
<feature type="compositionally biased region" description="Basic residues" evidence="12">
    <location>
        <begin position="1055"/>
        <end position="1069"/>
    </location>
</feature>
<feature type="region of interest" description="Disordered" evidence="12">
    <location>
        <begin position="100"/>
        <end position="119"/>
    </location>
</feature>
<dbReference type="InterPro" id="IPR001878">
    <property type="entry name" value="Znf_CCHC"/>
</dbReference>
<feature type="region of interest" description="Disordered" evidence="12">
    <location>
        <begin position="767"/>
        <end position="787"/>
    </location>
</feature>
<reference evidence="14" key="1">
    <citation type="journal article" date="2019" name="Sci. Rep.">
        <title>Draft genome of Tanacetum cinerariifolium, the natural source of mosquito coil.</title>
        <authorList>
            <person name="Yamashiro T."/>
            <person name="Shiraishi A."/>
            <person name="Satake H."/>
            <person name="Nakayama K."/>
        </authorList>
    </citation>
    <scope>NUCLEOTIDE SEQUENCE</scope>
</reference>
<keyword evidence="6" id="KW-0229">DNA integration</keyword>
<dbReference type="GO" id="GO:0003964">
    <property type="term" value="F:RNA-directed DNA polymerase activity"/>
    <property type="evidence" value="ECO:0007669"/>
    <property type="project" value="UniProtKB-KW"/>
</dbReference>
<feature type="domain" description="CCHC-type" evidence="13">
    <location>
        <begin position="127"/>
        <end position="143"/>
    </location>
</feature>
<evidence type="ECO:0000256" key="7">
    <source>
        <dbReference type="ARBA" id="ARBA00022918"/>
    </source>
</evidence>
<keyword evidence="4" id="KW-0378">Hydrolase</keyword>
<dbReference type="Gene3D" id="3.30.420.10">
    <property type="entry name" value="Ribonuclease H-like superfamily/Ribonuclease H"/>
    <property type="match status" value="1"/>
</dbReference>
<evidence type="ECO:0000256" key="10">
    <source>
        <dbReference type="ARBA" id="ARBA00023268"/>
    </source>
</evidence>
<evidence type="ECO:0000313" key="14">
    <source>
        <dbReference type="EMBL" id="GEV94343.1"/>
    </source>
</evidence>
<dbReference type="Gene3D" id="4.10.60.10">
    <property type="entry name" value="Zinc finger, CCHC-type"/>
    <property type="match status" value="1"/>
</dbReference>
<sequence length="1511" mass="173137">MANLSEDIQCAGSDTRPPILDRTDFASWKQRIRLYCRCKENGVNIFKSIDGGPFQMGTFRETLAEGEECALHLGPERARVYSDLSPEDNKRMFKVDRTKDRGTSAVGNGGAQNRVRNVNSSQARQTKCYNCNGIGHIARNCTQPKRPQNPEYFKDKMLMMQARENGIVLDEEQLLFIAECHDNAVDKDVDKLPAPTAHTKFMENLSSADPVYDEANSSYDSDILSEVHDHDNYPDAVCELHEVHEMHDNVQPNYVVNSDADYTSDSNMIPYDQYEKDNTEPVVQNNVSSIPNDVSMMIINEMHEHTAQCVSVKAHTRVVDALLAAELTIYKEQVELLFKRELSGDLHSRYTTNPEHIFWSKDVLKIKAKALKEQTKASKPIKALTVYPPNTPATLVPRTIALLAENENLKIQINEQMKYITMDSVKPKVLAHGMYAIDVEPILHRCKNNREVHLDYLKHLKESVATLREIVEEARVERPLDKSLASTCLYDKHSQELLEYVVGTWDRSQLRNFVKKFIGTVRFENDHFGAIMGYEDYVIGDSVIYKSINGKKYILVTMDDYSWFTWVKFLRSKDETPEFVIKFLKQIQVDLNKTVRYIRIDNGTEFVNQVLTEYYEKAVPTVCYTQNRSSFTLVVIKPHTSWCMIRSLILPFFESLVLFVTLQMTARILKNCNQQLILEFLLVMHQARRVLESTTKEPDESWKLFTFNSMSFPAAPYVPPTDKELEILFQPMFDEYLEPLCVERPCSPATAVQVPIISVGISFSTTVDQDAPSPSHSPSSSELQPPISHQGVAVRSTIIKDTPFAYTDNDIFIHVFAPEPSSEPRDIDKRRVLILRNHLHRLHVSRAIRIFIANATNKNMTIYQMDVKTSFLNGELKEEVYVSQLEGFVDPDHPTHVYHLKKALYGLNHAPRACAIALCYNNVQHLRYKHIYIHHHFIRVEVEKGVVELYFMTTDYQLADIFTKLDETRFVLDAKLLKEALEVTPIDQAHQFVSPSAEDLRLGNLKFVSTSEQDEVFGMPVPNELISNNIRNTPYYNAYLEMVAKHDRKTAAKKEGKKKLATGKQFKSKSVKEKSSKPTPVPKPKVTQVKPAKPSFATHSKIGKVLKTHKGKRSLQLIDEDEPTQPEPESKLEHQGEAQSLLASTGPSAQPQDDASVNIIRESPSPTDVETDLGKTLESQPPPEQEFIDKDQARPDPGESCVALAGPNPKPTHDEFMANVYPNVHESLKFPGIEHVIIEDPLSSNVTLSSMKNLDDAYSIGALYEALEASMECANKDKFVAEKDKSGKRHRDDQDQPPPPQELNPSHRIMPDVSKPLPLRGPPGQRKDFYITRHGAPSDRNTVRSHLRILSVVSIKTLKRYGYTYLKEIVLRRADYKEYKISKADFKNLHPNDFEDLYLLHLQVSKPRAVINKDINNQKKMMRETEVHKFNDGMLNRILDKLDHMVKDFKMFKYNSGMTTRIWFEDNRRRSKDFIEVIERRLKIRRIFRSLKSFVGGRLRDVDYRLIQRTE</sequence>
<feature type="compositionally biased region" description="Basic residues" evidence="12">
    <location>
        <begin position="1101"/>
        <end position="1113"/>
    </location>
</feature>
<feature type="compositionally biased region" description="Polar residues" evidence="12">
    <location>
        <begin position="1137"/>
        <end position="1155"/>
    </location>
</feature>
<dbReference type="InterPro" id="IPR012337">
    <property type="entry name" value="RNaseH-like_sf"/>
</dbReference>
<dbReference type="SMART" id="SM00343">
    <property type="entry name" value="ZnF_C2HC"/>
    <property type="match status" value="1"/>
</dbReference>
<dbReference type="Pfam" id="PF07727">
    <property type="entry name" value="RVT_2"/>
    <property type="match status" value="1"/>
</dbReference>
<feature type="region of interest" description="Disordered" evidence="12">
    <location>
        <begin position="1052"/>
        <end position="1202"/>
    </location>
</feature>
<dbReference type="GO" id="GO:0016787">
    <property type="term" value="F:hydrolase activity"/>
    <property type="evidence" value="ECO:0007669"/>
    <property type="project" value="UniProtKB-KW"/>
</dbReference>
<keyword evidence="8" id="KW-0239">DNA-directed DNA polymerase</keyword>
<organism evidence="14">
    <name type="scientific">Tanacetum cinerariifolium</name>
    <name type="common">Dalmatian daisy</name>
    <name type="synonym">Chrysanthemum cinerariifolium</name>
    <dbReference type="NCBI Taxonomy" id="118510"/>
    <lineage>
        <taxon>Eukaryota</taxon>
        <taxon>Viridiplantae</taxon>
        <taxon>Streptophyta</taxon>
        <taxon>Embryophyta</taxon>
        <taxon>Tracheophyta</taxon>
        <taxon>Spermatophyta</taxon>
        <taxon>Magnoliopsida</taxon>
        <taxon>eudicotyledons</taxon>
        <taxon>Gunneridae</taxon>
        <taxon>Pentapetalae</taxon>
        <taxon>asterids</taxon>
        <taxon>campanulids</taxon>
        <taxon>Asterales</taxon>
        <taxon>Asteraceae</taxon>
        <taxon>Asteroideae</taxon>
        <taxon>Anthemideae</taxon>
        <taxon>Anthemidinae</taxon>
        <taxon>Tanacetum</taxon>
    </lineage>
</organism>
<comment type="caution">
    <text evidence="14">The sequence shown here is derived from an EMBL/GenBank/DDBJ whole genome shotgun (WGS) entry which is preliminary data.</text>
</comment>
<dbReference type="CDD" id="cd09272">
    <property type="entry name" value="RNase_HI_RT_Ty1"/>
    <property type="match status" value="1"/>
</dbReference>
<dbReference type="GO" id="GO:0006310">
    <property type="term" value="P:DNA recombination"/>
    <property type="evidence" value="ECO:0007669"/>
    <property type="project" value="UniProtKB-KW"/>
</dbReference>
<keyword evidence="5" id="KW-0460">Magnesium</keyword>
<keyword evidence="8" id="KW-0548">Nucleotidyltransferase</keyword>
<feature type="region of interest" description="Disordered" evidence="12">
    <location>
        <begin position="1282"/>
        <end position="1337"/>
    </location>
</feature>
<evidence type="ECO:0000256" key="11">
    <source>
        <dbReference type="PROSITE-ProRule" id="PRU00047"/>
    </source>
</evidence>
<keyword evidence="7" id="KW-0695">RNA-directed DNA polymerase</keyword>
<proteinExistence type="predicted"/>